<dbReference type="Gene3D" id="1.25.40.10">
    <property type="entry name" value="Tetratricopeptide repeat domain"/>
    <property type="match status" value="1"/>
</dbReference>
<dbReference type="AlphaFoldDB" id="A0A401FTT4"/>
<dbReference type="SUPFAM" id="SSF48452">
    <property type="entry name" value="TPR-like"/>
    <property type="match status" value="1"/>
</dbReference>
<comment type="caution">
    <text evidence="1">The sequence shown here is derived from an EMBL/GenBank/DDBJ whole genome shotgun (WGS) entry which is preliminary data.</text>
</comment>
<keyword evidence="2" id="KW-1185">Reference proteome</keyword>
<organism evidence="1 2">
    <name type="scientific">Desulfonema ishimotonii</name>
    <dbReference type="NCBI Taxonomy" id="45657"/>
    <lineage>
        <taxon>Bacteria</taxon>
        <taxon>Pseudomonadati</taxon>
        <taxon>Thermodesulfobacteriota</taxon>
        <taxon>Desulfobacteria</taxon>
        <taxon>Desulfobacterales</taxon>
        <taxon>Desulfococcaceae</taxon>
        <taxon>Desulfonema</taxon>
    </lineage>
</organism>
<evidence type="ECO:0000313" key="1">
    <source>
        <dbReference type="EMBL" id="GBC60379.1"/>
    </source>
</evidence>
<proteinExistence type="predicted"/>
<sequence length="196" mass="22746">MIPECPWCDARDAAKEDVAYLPLNSSFMRIFAPADAHFLADLLWMRSCYYFGQHALTSREYPYLLNFLDLITDLSPQWEEPFLFGAVILPTEAEAVEDGLYLVEKGIALHPDNWELWFFKGYYLWKHYEDKIGAAEAFHQASVLPNAPLYLTKLSATFATRGGDRHLAIRFLQQALKNLKDENQRKILLKKLEEIR</sequence>
<reference evidence="2" key="1">
    <citation type="submission" date="2017-11" db="EMBL/GenBank/DDBJ databases">
        <authorList>
            <person name="Watanabe M."/>
            <person name="Kojima H."/>
        </authorList>
    </citation>
    <scope>NUCLEOTIDE SEQUENCE [LARGE SCALE GENOMIC DNA]</scope>
    <source>
        <strain evidence="2">Tokyo 01</strain>
    </source>
</reference>
<protein>
    <recommendedName>
        <fullName evidence="3">Tetratricopeptide repeat protein</fullName>
    </recommendedName>
</protein>
<accession>A0A401FTT4</accession>
<dbReference type="Proteomes" id="UP000288096">
    <property type="component" value="Unassembled WGS sequence"/>
</dbReference>
<dbReference type="OrthoDB" id="9783085at2"/>
<gene>
    <name evidence="1" type="ORF">DENIS_1331</name>
</gene>
<dbReference type="RefSeq" id="WP_124327803.1">
    <property type="nucleotide sequence ID" value="NZ_BEXT01000001.1"/>
</dbReference>
<evidence type="ECO:0000313" key="2">
    <source>
        <dbReference type="Proteomes" id="UP000288096"/>
    </source>
</evidence>
<reference evidence="2" key="2">
    <citation type="submission" date="2019-01" db="EMBL/GenBank/DDBJ databases">
        <title>Genome sequence of Desulfonema ishimotonii strain Tokyo 01.</title>
        <authorList>
            <person name="Fukui M."/>
        </authorList>
    </citation>
    <scope>NUCLEOTIDE SEQUENCE [LARGE SCALE GENOMIC DNA]</scope>
    <source>
        <strain evidence="2">Tokyo 01</strain>
    </source>
</reference>
<dbReference type="InterPro" id="IPR011990">
    <property type="entry name" value="TPR-like_helical_dom_sf"/>
</dbReference>
<name>A0A401FTT4_9BACT</name>
<dbReference type="EMBL" id="BEXT01000001">
    <property type="protein sequence ID" value="GBC60379.1"/>
    <property type="molecule type" value="Genomic_DNA"/>
</dbReference>
<evidence type="ECO:0008006" key="3">
    <source>
        <dbReference type="Google" id="ProtNLM"/>
    </source>
</evidence>